<dbReference type="SMART" id="SM00220">
    <property type="entry name" value="S_TKc"/>
    <property type="match status" value="1"/>
</dbReference>
<dbReference type="GO" id="GO:0004674">
    <property type="term" value="F:protein serine/threonine kinase activity"/>
    <property type="evidence" value="ECO:0007669"/>
    <property type="project" value="UniProtKB-KW"/>
</dbReference>
<dbReference type="InterPro" id="IPR001245">
    <property type="entry name" value="Ser-Thr/Tyr_kinase_cat_dom"/>
</dbReference>
<dbReference type="SUPFAM" id="SSF56112">
    <property type="entry name" value="Protein kinase-like (PK-like)"/>
    <property type="match status" value="1"/>
</dbReference>
<dbReference type="GO" id="GO:0005524">
    <property type="term" value="F:ATP binding"/>
    <property type="evidence" value="ECO:0007669"/>
    <property type="project" value="UniProtKB-UniRule"/>
</dbReference>
<evidence type="ECO:0000256" key="7">
    <source>
        <dbReference type="RuleBase" id="RU000304"/>
    </source>
</evidence>
<accession>A0AA88QV92</accession>
<dbReference type="PROSITE" id="PS00107">
    <property type="entry name" value="PROTEIN_KINASE_ATP"/>
    <property type="match status" value="1"/>
</dbReference>
<dbReference type="InterPro" id="IPR011009">
    <property type="entry name" value="Kinase-like_dom_sf"/>
</dbReference>
<dbReference type="AlphaFoldDB" id="A0AA88QV92"/>
<keyword evidence="4" id="KW-0418">Kinase</keyword>
<dbReference type="InterPro" id="IPR008271">
    <property type="entry name" value="Ser/Thr_kinase_AS"/>
</dbReference>
<dbReference type="PANTHER" id="PTHR46146">
    <property type="entry name" value="SERINE/THREONINE-PROTEIN KINASE-LIKE PROTEIN CCR4"/>
    <property type="match status" value="1"/>
</dbReference>
<dbReference type="Proteomes" id="UP001187471">
    <property type="component" value="Unassembled WGS sequence"/>
</dbReference>
<dbReference type="Pfam" id="PF07714">
    <property type="entry name" value="PK_Tyr_Ser-Thr"/>
    <property type="match status" value="1"/>
</dbReference>
<keyword evidence="11" id="KW-1185">Reference proteome</keyword>
<evidence type="ECO:0000256" key="5">
    <source>
        <dbReference type="ARBA" id="ARBA00022840"/>
    </source>
</evidence>
<evidence type="ECO:0000256" key="3">
    <source>
        <dbReference type="ARBA" id="ARBA00022741"/>
    </source>
</evidence>
<evidence type="ECO:0000313" key="11">
    <source>
        <dbReference type="Proteomes" id="UP001187471"/>
    </source>
</evidence>
<keyword evidence="3 6" id="KW-0547">Nucleotide-binding</keyword>
<name>A0AA88QV92_9ASTE</name>
<evidence type="ECO:0000256" key="4">
    <source>
        <dbReference type="ARBA" id="ARBA00022777"/>
    </source>
</evidence>
<proteinExistence type="inferred from homology"/>
<dbReference type="EMBL" id="JAVXUO010003098">
    <property type="protein sequence ID" value="KAK2966760.1"/>
    <property type="molecule type" value="Genomic_DNA"/>
</dbReference>
<evidence type="ECO:0000259" key="9">
    <source>
        <dbReference type="PROSITE" id="PS50011"/>
    </source>
</evidence>
<keyword evidence="5 6" id="KW-0067">ATP-binding</keyword>
<dbReference type="PROSITE" id="PS00108">
    <property type="entry name" value="PROTEIN_KINASE_ST"/>
    <property type="match status" value="1"/>
</dbReference>
<comment type="caution">
    <text evidence="10">The sequence shown here is derived from an EMBL/GenBank/DDBJ whole genome shotgun (WGS) entry which is preliminary data.</text>
</comment>
<evidence type="ECO:0000256" key="1">
    <source>
        <dbReference type="ARBA" id="ARBA00022527"/>
    </source>
</evidence>
<dbReference type="CDD" id="cd14066">
    <property type="entry name" value="STKc_IRAK"/>
    <property type="match status" value="1"/>
</dbReference>
<sequence length="418" mass="46276">MLAQLQNQLHPRRENQPPLEWSPDQICRRFSLSEIKSATRDFANTLLVGRGRSAMVYRGTLGDGTTVAVKRWKSVSPRGLETFRSEIAVLSQIRHRHVVSLIGYCKDGELALVQEYMPRGTLARHLHGRGNPGSLLSWVRRLKICVNAARGLDYLHNGARCPIIHRDVKSSNILLDENYEAMVSDFGLSVIGQIGGIEDNVPSKAALEGTFGYLDPEYILTNIPTTKSDVYAFGVVLFEVLCGRPVVDSGADEEEKRSLARWAVSSISEGTDQIVDPKIRGQISADCLSVFVQIAEQCLRVQAVERPTMADVVAKLEFILALQPQEVVEANYGGHHNELIAQFSLEVGEYLTEHDKDEEQGELFQPQSSSCRPFLELASAGFADVAAPPPKWLDDTPGDQDGPESRPFFCWPVSFISG</sequence>
<dbReference type="PANTHER" id="PTHR46146:SF21">
    <property type="entry name" value="PROTEIN KINASE DOMAIN-CONTAINING PROTEIN"/>
    <property type="match status" value="1"/>
</dbReference>
<evidence type="ECO:0000256" key="6">
    <source>
        <dbReference type="PROSITE-ProRule" id="PRU10141"/>
    </source>
</evidence>
<feature type="region of interest" description="Disordered" evidence="8">
    <location>
        <begin position="388"/>
        <end position="407"/>
    </location>
</feature>
<evidence type="ECO:0000256" key="8">
    <source>
        <dbReference type="SAM" id="MobiDB-lite"/>
    </source>
</evidence>
<keyword evidence="2" id="KW-0808">Transferase</keyword>
<feature type="domain" description="Protein kinase" evidence="9">
    <location>
        <begin position="42"/>
        <end position="319"/>
    </location>
</feature>
<dbReference type="InterPro" id="IPR000719">
    <property type="entry name" value="Prot_kinase_dom"/>
</dbReference>
<dbReference type="Gene3D" id="3.30.200.20">
    <property type="entry name" value="Phosphorylase Kinase, domain 1"/>
    <property type="match status" value="1"/>
</dbReference>
<feature type="binding site" evidence="6">
    <location>
        <position position="70"/>
    </location>
    <ligand>
        <name>ATP</name>
        <dbReference type="ChEBI" id="CHEBI:30616"/>
    </ligand>
</feature>
<dbReference type="PROSITE" id="PS50011">
    <property type="entry name" value="PROTEIN_KINASE_DOM"/>
    <property type="match status" value="1"/>
</dbReference>
<comment type="similarity">
    <text evidence="7">Belongs to the protein kinase superfamily.</text>
</comment>
<dbReference type="Gene3D" id="1.10.510.10">
    <property type="entry name" value="Transferase(Phosphotransferase) domain 1"/>
    <property type="match status" value="1"/>
</dbReference>
<dbReference type="FunFam" id="1.10.510.10:FF:000095">
    <property type="entry name" value="protein STRUBBELIG-RECEPTOR FAMILY 8"/>
    <property type="match status" value="1"/>
</dbReference>
<dbReference type="InterPro" id="IPR017441">
    <property type="entry name" value="Protein_kinase_ATP_BS"/>
</dbReference>
<feature type="region of interest" description="Disordered" evidence="8">
    <location>
        <begin position="1"/>
        <end position="21"/>
    </location>
</feature>
<evidence type="ECO:0000313" key="10">
    <source>
        <dbReference type="EMBL" id="KAK2966760.1"/>
    </source>
</evidence>
<keyword evidence="1 7" id="KW-0723">Serine/threonine-protein kinase</keyword>
<dbReference type="FunFam" id="3.30.200.20:FF:000039">
    <property type="entry name" value="receptor-like protein kinase FERONIA"/>
    <property type="match status" value="1"/>
</dbReference>
<gene>
    <name evidence="10" type="ORF">RJ640_003073</name>
</gene>
<organism evidence="10 11">
    <name type="scientific">Escallonia rubra</name>
    <dbReference type="NCBI Taxonomy" id="112253"/>
    <lineage>
        <taxon>Eukaryota</taxon>
        <taxon>Viridiplantae</taxon>
        <taxon>Streptophyta</taxon>
        <taxon>Embryophyta</taxon>
        <taxon>Tracheophyta</taxon>
        <taxon>Spermatophyta</taxon>
        <taxon>Magnoliopsida</taxon>
        <taxon>eudicotyledons</taxon>
        <taxon>Gunneridae</taxon>
        <taxon>Pentapetalae</taxon>
        <taxon>asterids</taxon>
        <taxon>campanulids</taxon>
        <taxon>Escalloniales</taxon>
        <taxon>Escalloniaceae</taxon>
        <taxon>Escallonia</taxon>
    </lineage>
</organism>
<evidence type="ECO:0000256" key="2">
    <source>
        <dbReference type="ARBA" id="ARBA00022679"/>
    </source>
</evidence>
<reference evidence="10" key="1">
    <citation type="submission" date="2022-12" db="EMBL/GenBank/DDBJ databases">
        <title>Draft genome assemblies for two species of Escallonia (Escalloniales).</title>
        <authorList>
            <person name="Chanderbali A."/>
            <person name="Dervinis C."/>
            <person name="Anghel I."/>
            <person name="Soltis D."/>
            <person name="Soltis P."/>
            <person name="Zapata F."/>
        </authorList>
    </citation>
    <scope>NUCLEOTIDE SEQUENCE</scope>
    <source>
        <strain evidence="10">UCBG92.1500</strain>
        <tissue evidence="10">Leaf</tissue>
    </source>
</reference>
<protein>
    <recommendedName>
        <fullName evidence="9">Protein kinase domain-containing protein</fullName>
    </recommendedName>
</protein>